<sequence>MMQMAPFLMILVLMGCASPSPSFLGAARQDVTVEGMRFAVYARATEAQVIRLDRLRRADRGLVAPRMRRAAEMATGCRAIPDSLIPVGGADSAVGRVDLRCPP</sequence>
<feature type="chain" id="PRO_5020775109" description="Lipoprotein" evidence="1">
    <location>
        <begin position="18"/>
        <end position="103"/>
    </location>
</feature>
<proteinExistence type="predicted"/>
<comment type="caution">
    <text evidence="2">The sequence shown here is derived from an EMBL/GenBank/DDBJ whole genome shotgun (WGS) entry which is preliminary data.</text>
</comment>
<dbReference type="RefSeq" id="WP_169308770.1">
    <property type="nucleotide sequence ID" value="NZ_SUNI01000003.1"/>
</dbReference>
<keyword evidence="3" id="KW-1185">Reference proteome</keyword>
<feature type="signal peptide" evidence="1">
    <location>
        <begin position="1"/>
        <end position="17"/>
    </location>
</feature>
<evidence type="ECO:0000313" key="2">
    <source>
        <dbReference type="EMBL" id="TJZ92878.1"/>
    </source>
</evidence>
<keyword evidence="1" id="KW-0732">Signal</keyword>
<dbReference type="Proteomes" id="UP000309747">
    <property type="component" value="Unassembled WGS sequence"/>
</dbReference>
<name>A0A4V5MVN3_9RHOB</name>
<protein>
    <recommendedName>
        <fullName evidence="4">Lipoprotein</fullName>
    </recommendedName>
</protein>
<evidence type="ECO:0000256" key="1">
    <source>
        <dbReference type="SAM" id="SignalP"/>
    </source>
</evidence>
<evidence type="ECO:0008006" key="4">
    <source>
        <dbReference type="Google" id="ProtNLM"/>
    </source>
</evidence>
<gene>
    <name evidence="2" type="ORF">FA743_05045</name>
</gene>
<organism evidence="2 3">
    <name type="scientific">Paracoccus gahaiensis</name>
    <dbReference type="NCBI Taxonomy" id="1706839"/>
    <lineage>
        <taxon>Bacteria</taxon>
        <taxon>Pseudomonadati</taxon>
        <taxon>Pseudomonadota</taxon>
        <taxon>Alphaproteobacteria</taxon>
        <taxon>Rhodobacterales</taxon>
        <taxon>Paracoccaceae</taxon>
        <taxon>Paracoccus</taxon>
    </lineage>
</organism>
<evidence type="ECO:0000313" key="3">
    <source>
        <dbReference type="Proteomes" id="UP000309747"/>
    </source>
</evidence>
<dbReference type="AlphaFoldDB" id="A0A4V5MVN3"/>
<dbReference type="EMBL" id="SUNI01000003">
    <property type="protein sequence ID" value="TJZ92878.1"/>
    <property type="molecule type" value="Genomic_DNA"/>
</dbReference>
<reference evidence="2 3" key="1">
    <citation type="submission" date="2019-04" db="EMBL/GenBank/DDBJ databases">
        <authorList>
            <person name="Li J."/>
        </authorList>
    </citation>
    <scope>NUCLEOTIDE SEQUENCE [LARGE SCALE GENOMIC DNA]</scope>
    <source>
        <strain evidence="2 3">KCTC 42687</strain>
    </source>
</reference>
<accession>A0A4V5MVN3</accession>